<sequence>MAAGFVESIIKNHPFIDGNKRAAHLAVGMFLSLNDYFLNMDEASVIEITQGVATGDQELCQKKIDNLSISNIELTRQYNVKPNTVSDILKRKSEYLFISSSELKRKRFKQPMYKEIDDAVGIWMSQFLAANQILRGDILQKKAKQFADRFEFAEFIAFAEKLSKYALEDIYNCDKPALFWQLEPSKTLAQGPAKYRKLLVKNRVEEYNISQELNTPIASVNICNTINFVVEAKNDENNLNDAIQKLPYNNTLSGLEYINVDKLDENEILLEDNEIVETVRLRHYAETVQDNNENEFIFNISLSDVLSSIEKLITFHNFLSENYEITSDELKILKGIRRKDNFTIHSETVWKETMRDCILKKGVTFDVSYRKQKAQITNGIVHAAPDFPPTRADWAIKELLINNFQRYFKKKRDHKNAKVVDGNRNSNEENNENHDSEIGETNNSEDRGKHDSISEPVQNSTRRSEKAK</sequence>
<dbReference type="PROSITE" id="PS51459">
    <property type="entry name" value="FIDO"/>
    <property type="match status" value="1"/>
</dbReference>
<dbReference type="AlphaFoldDB" id="A0A2P4QXB5"/>
<dbReference type="InterPro" id="IPR006440">
    <property type="entry name" value="Doc"/>
</dbReference>
<accession>A0A2P4QXB5</accession>
<dbReference type="Proteomes" id="UP000018888">
    <property type="component" value="Unassembled WGS sequence"/>
</dbReference>
<feature type="domain" description="Fido" evidence="2">
    <location>
        <begin position="1"/>
        <end position="70"/>
    </location>
</feature>
<dbReference type="VEuPathDB" id="FungiDB:RhiirFUN_016856"/>
<evidence type="ECO:0000313" key="3">
    <source>
        <dbReference type="EMBL" id="POG82296.1"/>
    </source>
</evidence>
<evidence type="ECO:0000313" key="4">
    <source>
        <dbReference type="Proteomes" id="UP000018888"/>
    </source>
</evidence>
<dbReference type="GO" id="GO:0016301">
    <property type="term" value="F:kinase activity"/>
    <property type="evidence" value="ECO:0007669"/>
    <property type="project" value="InterPro"/>
</dbReference>
<feature type="compositionally biased region" description="Basic and acidic residues" evidence="1">
    <location>
        <begin position="444"/>
        <end position="453"/>
    </location>
</feature>
<dbReference type="Gene3D" id="1.20.120.1870">
    <property type="entry name" value="Fic/DOC protein, Fido domain"/>
    <property type="match status" value="1"/>
</dbReference>
<name>A0A2P4QXB5_RHIID</name>
<reference evidence="3 4" key="1">
    <citation type="journal article" date="2013" name="Proc. Natl. Acad. Sci. U.S.A.">
        <title>Genome of an arbuscular mycorrhizal fungus provides insight into the oldest plant symbiosis.</title>
        <authorList>
            <person name="Tisserant E."/>
            <person name="Malbreil M."/>
            <person name="Kuo A."/>
            <person name="Kohler A."/>
            <person name="Symeonidi A."/>
            <person name="Balestrini R."/>
            <person name="Charron P."/>
            <person name="Duensing N."/>
            <person name="Frei Dit Frey N."/>
            <person name="Gianinazzi-Pearson V."/>
            <person name="Gilbert L.B."/>
            <person name="Handa Y."/>
            <person name="Herr J.R."/>
            <person name="Hijri M."/>
            <person name="Koul R."/>
            <person name="Kawaguchi M."/>
            <person name="Krajinski F."/>
            <person name="Lammers P.J."/>
            <person name="Masclaux F.G."/>
            <person name="Murat C."/>
            <person name="Morin E."/>
            <person name="Ndikumana S."/>
            <person name="Pagni M."/>
            <person name="Petitpierre D."/>
            <person name="Requena N."/>
            <person name="Rosikiewicz P."/>
            <person name="Riley R."/>
            <person name="Saito K."/>
            <person name="San Clemente H."/>
            <person name="Shapiro H."/>
            <person name="van Tuinen D."/>
            <person name="Becard G."/>
            <person name="Bonfante P."/>
            <person name="Paszkowski U."/>
            <person name="Shachar-Hill Y.Y."/>
            <person name="Tuskan G.A."/>
            <person name="Young P.W."/>
            <person name="Sanders I.R."/>
            <person name="Henrissat B."/>
            <person name="Rensing S.A."/>
            <person name="Grigoriev I.V."/>
            <person name="Corradi N."/>
            <person name="Roux C."/>
            <person name="Martin F."/>
        </authorList>
    </citation>
    <scope>NUCLEOTIDE SEQUENCE [LARGE SCALE GENOMIC DNA]</scope>
    <source>
        <strain evidence="3 4">DAOM 197198</strain>
    </source>
</reference>
<dbReference type="InterPro" id="IPR053737">
    <property type="entry name" value="Type_II_TA_Toxin"/>
</dbReference>
<protein>
    <recommendedName>
        <fullName evidence="2">Fido domain-containing protein</fullName>
    </recommendedName>
</protein>
<dbReference type="SMR" id="A0A2P4QXB5"/>
<gene>
    <name evidence="3" type="ORF">GLOIN_2v1762092</name>
</gene>
<dbReference type="InterPro" id="IPR003812">
    <property type="entry name" value="Fido"/>
</dbReference>
<dbReference type="EMBL" id="AUPC02000005">
    <property type="protein sequence ID" value="POG82296.1"/>
    <property type="molecule type" value="Genomic_DNA"/>
</dbReference>
<evidence type="ECO:0000256" key="1">
    <source>
        <dbReference type="SAM" id="MobiDB-lite"/>
    </source>
</evidence>
<dbReference type="NCBIfam" id="TIGR01550">
    <property type="entry name" value="DOC_P1"/>
    <property type="match status" value="1"/>
</dbReference>
<reference evidence="3 4" key="2">
    <citation type="journal article" date="2018" name="New Phytol.">
        <title>High intraspecific genome diversity in the model arbuscular mycorrhizal symbiont Rhizophagus irregularis.</title>
        <authorList>
            <person name="Chen E.C.H."/>
            <person name="Morin E."/>
            <person name="Beaudet D."/>
            <person name="Noel J."/>
            <person name="Yildirir G."/>
            <person name="Ndikumana S."/>
            <person name="Charron P."/>
            <person name="St-Onge C."/>
            <person name="Giorgi J."/>
            <person name="Kruger M."/>
            <person name="Marton T."/>
            <person name="Ropars J."/>
            <person name="Grigoriev I.V."/>
            <person name="Hainaut M."/>
            <person name="Henrissat B."/>
            <person name="Roux C."/>
            <person name="Martin F."/>
            <person name="Corradi N."/>
        </authorList>
    </citation>
    <scope>NUCLEOTIDE SEQUENCE [LARGE SCALE GENOMIC DNA]</scope>
    <source>
        <strain evidence="3 4">DAOM 197198</strain>
    </source>
</reference>
<evidence type="ECO:0000259" key="2">
    <source>
        <dbReference type="PROSITE" id="PS51459"/>
    </source>
</evidence>
<organism evidence="3 4">
    <name type="scientific">Rhizophagus irregularis (strain DAOM 181602 / DAOM 197198 / MUCL 43194)</name>
    <name type="common">Arbuscular mycorrhizal fungus</name>
    <name type="synonym">Glomus intraradices</name>
    <dbReference type="NCBI Taxonomy" id="747089"/>
    <lineage>
        <taxon>Eukaryota</taxon>
        <taxon>Fungi</taxon>
        <taxon>Fungi incertae sedis</taxon>
        <taxon>Mucoromycota</taxon>
        <taxon>Glomeromycotina</taxon>
        <taxon>Glomeromycetes</taxon>
        <taxon>Glomerales</taxon>
        <taxon>Glomeraceae</taxon>
        <taxon>Rhizophagus</taxon>
    </lineage>
</organism>
<dbReference type="PANTHER" id="PTHR39426">
    <property type="entry name" value="HOMOLOGY TO DEATH-ON-CURING PROTEIN OF PHAGE P1"/>
    <property type="match status" value="1"/>
</dbReference>
<keyword evidence="4" id="KW-1185">Reference proteome</keyword>
<feature type="region of interest" description="Disordered" evidence="1">
    <location>
        <begin position="412"/>
        <end position="468"/>
    </location>
</feature>
<proteinExistence type="predicted"/>
<dbReference type="Pfam" id="PF02661">
    <property type="entry name" value="Fic"/>
    <property type="match status" value="1"/>
</dbReference>
<dbReference type="PANTHER" id="PTHR39426:SF1">
    <property type="entry name" value="HOMOLOGY TO DEATH-ON-CURING PROTEIN OF PHAGE P1"/>
    <property type="match status" value="1"/>
</dbReference>
<comment type="caution">
    <text evidence="3">The sequence shown here is derived from an EMBL/GenBank/DDBJ whole genome shotgun (WGS) entry which is preliminary data.</text>
</comment>